<evidence type="ECO:0000313" key="2">
    <source>
        <dbReference type="EMBL" id="KAK3285938.1"/>
    </source>
</evidence>
<feature type="region of interest" description="Disordered" evidence="1">
    <location>
        <begin position="531"/>
        <end position="556"/>
    </location>
</feature>
<proteinExistence type="predicted"/>
<reference evidence="2 3" key="1">
    <citation type="journal article" date="2015" name="Genome Biol. Evol.">
        <title>Comparative Genomics of a Bacterivorous Green Alga Reveals Evolutionary Causalities and Consequences of Phago-Mixotrophic Mode of Nutrition.</title>
        <authorList>
            <person name="Burns J.A."/>
            <person name="Paasch A."/>
            <person name="Narechania A."/>
            <person name="Kim E."/>
        </authorList>
    </citation>
    <scope>NUCLEOTIDE SEQUENCE [LARGE SCALE GENOMIC DNA]</scope>
    <source>
        <strain evidence="2 3">PLY_AMNH</strain>
    </source>
</reference>
<dbReference type="EMBL" id="LGRX02001558">
    <property type="protein sequence ID" value="KAK3285938.1"/>
    <property type="molecule type" value="Genomic_DNA"/>
</dbReference>
<feature type="compositionally biased region" description="Basic and acidic residues" evidence="1">
    <location>
        <begin position="115"/>
        <end position="125"/>
    </location>
</feature>
<feature type="compositionally biased region" description="Low complexity" evidence="1">
    <location>
        <begin position="323"/>
        <end position="334"/>
    </location>
</feature>
<dbReference type="Proteomes" id="UP001190700">
    <property type="component" value="Unassembled WGS sequence"/>
</dbReference>
<accession>A0AAE0GXG7</accession>
<feature type="compositionally biased region" description="Pro residues" evidence="1">
    <location>
        <begin position="535"/>
        <end position="544"/>
    </location>
</feature>
<sequence length="1083" mass="120031">MKNARSRATHSDKLGDKAVELEGSLAAANRKAAALDRREEKLAKLRAENSGDDHAARLESIASERRKLKERRDKLQKEELHQRDKHGVTPLEENPRKQDGAEDKQARRQALVARLRKEEPERRAAIESIRAGHASTLSEALDHAAPSSQGAGPAEPLDLPEVGGRWPQSMSADPNAFRERQDVNTKKPKSSGSTKEVRFGDLHLDADMLRPSPPSGSPKKSRSKANNYGSPTRHVHPGSPLHGRPPRHPDSSAEDGEEHRRKKGDAGGRMEQLEQEREVMRLRYEVEKQTQLMELERIRLEMHRMKSQAAQEEHAQKSQADGPSPMTPRSPTSSGKDTAAASQRDKAEDTLAVSSAARSIAGSQDDGELQVEVRKVGPIDTRGALRVEVGLFVESVPSNISDSTTHVEHSATDALGIKTFAFRQRLTLRNAVINPNSILVLQIFRQRVAPKFAFKPRGQPRMDSVVEADKRELVGEEEMICWTHMKLLVDGEIPSGKQRAEVYYPPVMVSASRKFPFARTMVEVEVAIGGNMQAPPTPRAPPASDPQHQLAQRQVQEDIPGVPAAAWRRVRRGVRPEGVFQDAAGFIVCVDCARFLPQNATVSKIVLTVTTSSNRQLDVVEAYPQPDSSSSFPIFGMSKNFDTLEWHDASVTLMFQVNTIERSSGKHRVIGYTALEAFIDPATGKPPGNPKLAVYSLNEGAFQLPLHNQPLKAGFTVASVAELPRVLGASLLVRVLPVPRSKKQMYSRPYHLQLPDYADGIYDSTRCIPTDAERRLYSRLLERPHVSVRAELALLARREQRPPPDTDAQCLDALHHRLKAEFLSNEAMLNFRHAHNYQSDLGFHIALDGFSNTNGAAFAALHSIAPPAPFYTDDTFRISDGMHSTRKFDLESPVSLLGWTDGFTAHHDVMYNSKLVALIDLRSVDVKTGIVQQYGWSLLPIFEEDSEFIASGHYQLPIFRPPVSAKLLDSLATSSEAVSLRELLATAMSNSEMKLLNSKQSVFVRLLDDQRLGELPEPASKVREALELPFYLNRKAQAAFVQQRDRMPGDGKVYKDCIPSGMTAESWIDTINTAIGKTINGDG</sequence>
<name>A0AAE0GXG7_9CHLO</name>
<evidence type="ECO:0000313" key="3">
    <source>
        <dbReference type="Proteomes" id="UP001190700"/>
    </source>
</evidence>
<feature type="compositionally biased region" description="Basic and acidic residues" evidence="1">
    <location>
        <begin position="264"/>
        <end position="276"/>
    </location>
</feature>
<protein>
    <submittedName>
        <fullName evidence="2">Uncharacterized protein</fullName>
    </submittedName>
</protein>
<comment type="caution">
    <text evidence="2">The sequence shown here is derived from an EMBL/GenBank/DDBJ whole genome shotgun (WGS) entry which is preliminary data.</text>
</comment>
<organism evidence="2 3">
    <name type="scientific">Cymbomonas tetramitiformis</name>
    <dbReference type="NCBI Taxonomy" id="36881"/>
    <lineage>
        <taxon>Eukaryota</taxon>
        <taxon>Viridiplantae</taxon>
        <taxon>Chlorophyta</taxon>
        <taxon>Pyramimonadophyceae</taxon>
        <taxon>Pyramimonadales</taxon>
        <taxon>Pyramimonadaceae</taxon>
        <taxon>Cymbomonas</taxon>
    </lineage>
</organism>
<feature type="compositionally biased region" description="Basic and acidic residues" evidence="1">
    <location>
        <begin position="176"/>
        <end position="185"/>
    </location>
</feature>
<feature type="region of interest" description="Disordered" evidence="1">
    <location>
        <begin position="45"/>
        <end position="276"/>
    </location>
</feature>
<feature type="compositionally biased region" description="Basic and acidic residues" evidence="1">
    <location>
        <begin position="195"/>
        <end position="208"/>
    </location>
</feature>
<feature type="region of interest" description="Disordered" evidence="1">
    <location>
        <begin position="305"/>
        <end position="369"/>
    </location>
</feature>
<keyword evidence="3" id="KW-1185">Reference proteome</keyword>
<gene>
    <name evidence="2" type="ORF">CYMTET_6480</name>
</gene>
<dbReference type="AlphaFoldDB" id="A0AAE0GXG7"/>
<evidence type="ECO:0000256" key="1">
    <source>
        <dbReference type="SAM" id="MobiDB-lite"/>
    </source>
</evidence>
<feature type="compositionally biased region" description="Basic and acidic residues" evidence="1">
    <location>
        <begin position="45"/>
        <end position="106"/>
    </location>
</feature>